<evidence type="ECO:0000313" key="1">
    <source>
        <dbReference type="EMBL" id="ANK62128.1"/>
    </source>
</evidence>
<protein>
    <submittedName>
        <fullName evidence="1">Uncharacterized protein</fullName>
    </submittedName>
</protein>
<sequence length="188" mass="22348">MNEKDKQRYKAAFNLLQDHNRLIHGALRHCGVPQSWQDYSDLFNECRLTFVDTYCEFVEKYPAKDETDCLNYIYTALIWMIYKVLRRNRVESYYITQDQSVLVDESKSFDLRVTITSADVFEEVHVEDVYRDLFSRCDSAEKQFIVLRCLEDQPIKVITERLGCSKRHVYRLRDRVALKVLRVVGGKK</sequence>
<dbReference type="AlphaFoldDB" id="A0A192H1H6"/>
<keyword evidence="2" id="KW-1185">Reference proteome</keyword>
<dbReference type="Proteomes" id="UP000078582">
    <property type="component" value="Chromosome"/>
</dbReference>
<dbReference type="EMBL" id="CP014873">
    <property type="protein sequence ID" value="ANK62128.1"/>
    <property type="molecule type" value="Genomic_DNA"/>
</dbReference>
<evidence type="ECO:0000313" key="2">
    <source>
        <dbReference type="Proteomes" id="UP000078582"/>
    </source>
</evidence>
<gene>
    <name evidence="1" type="ORF">AYR53_04690</name>
</gene>
<dbReference type="STRING" id="375175.AYR53_04690"/>
<dbReference type="GeneID" id="42981540"/>
<proteinExistence type="predicted"/>
<reference evidence="1 2" key="1">
    <citation type="submission" date="2016-03" db="EMBL/GenBank/DDBJ databases">
        <title>Pediococcus and Lactobacillus from brewery environment - whole genome sequencing and assembly.</title>
        <authorList>
            <person name="Behr J."/>
            <person name="Geissler A.J."/>
            <person name="Vogel R.F."/>
        </authorList>
    </citation>
    <scope>NUCLEOTIDE SEQUENCE [LARGE SCALE GENOMIC DNA]</scope>
    <source>
        <strain evidence="1 2">TMW 1.1989</strain>
    </source>
</reference>
<dbReference type="OrthoDB" id="2248780at2"/>
<accession>A0A192H1H6</accession>
<name>A0A192H1H6_9LACO</name>
<dbReference type="Pfam" id="PF13384">
    <property type="entry name" value="HTH_23"/>
    <property type="match status" value="1"/>
</dbReference>
<organism evidence="1 2">
    <name type="scientific">Loigolactobacillus backii</name>
    <dbReference type="NCBI Taxonomy" id="375175"/>
    <lineage>
        <taxon>Bacteria</taxon>
        <taxon>Bacillati</taxon>
        <taxon>Bacillota</taxon>
        <taxon>Bacilli</taxon>
        <taxon>Lactobacillales</taxon>
        <taxon>Lactobacillaceae</taxon>
        <taxon>Loigolactobacillus</taxon>
    </lineage>
</organism>
<dbReference type="RefSeq" id="WP_068278900.1">
    <property type="nucleotide sequence ID" value="NZ_CP014873.1"/>
</dbReference>